<dbReference type="EMBL" id="GGEC01030243">
    <property type="protein sequence ID" value="MBX10727.1"/>
    <property type="molecule type" value="Transcribed_RNA"/>
</dbReference>
<evidence type="ECO:0000313" key="1">
    <source>
        <dbReference type="EMBL" id="MBX10727.1"/>
    </source>
</evidence>
<organism evidence="1">
    <name type="scientific">Rhizophora mucronata</name>
    <name type="common">Asiatic mangrove</name>
    <dbReference type="NCBI Taxonomy" id="61149"/>
    <lineage>
        <taxon>Eukaryota</taxon>
        <taxon>Viridiplantae</taxon>
        <taxon>Streptophyta</taxon>
        <taxon>Embryophyta</taxon>
        <taxon>Tracheophyta</taxon>
        <taxon>Spermatophyta</taxon>
        <taxon>Magnoliopsida</taxon>
        <taxon>eudicotyledons</taxon>
        <taxon>Gunneridae</taxon>
        <taxon>Pentapetalae</taxon>
        <taxon>rosids</taxon>
        <taxon>fabids</taxon>
        <taxon>Malpighiales</taxon>
        <taxon>Rhizophoraceae</taxon>
        <taxon>Rhizophora</taxon>
    </lineage>
</organism>
<proteinExistence type="predicted"/>
<dbReference type="AlphaFoldDB" id="A0A2P2KYD1"/>
<sequence length="36" mass="4452">MSIQKMFLSMSLWDHITTNFTFFKISRTMYKMQMNI</sequence>
<reference evidence="1" key="1">
    <citation type="submission" date="2018-02" db="EMBL/GenBank/DDBJ databases">
        <title>Rhizophora mucronata_Transcriptome.</title>
        <authorList>
            <person name="Meera S.P."/>
            <person name="Sreeshan A."/>
            <person name="Augustine A."/>
        </authorList>
    </citation>
    <scope>NUCLEOTIDE SEQUENCE</scope>
    <source>
        <tissue evidence="1">Leaf</tissue>
    </source>
</reference>
<accession>A0A2P2KYD1</accession>
<name>A0A2P2KYD1_RHIMU</name>
<protein>
    <submittedName>
        <fullName evidence="1">Uncharacterized protein MANES_18G057500</fullName>
    </submittedName>
</protein>